<dbReference type="RefSeq" id="WP_163946286.1">
    <property type="nucleotide sequence ID" value="NZ_JAAFZH010000003.1"/>
</dbReference>
<comment type="caution">
    <text evidence="1">The sequence shown here is derived from an EMBL/GenBank/DDBJ whole genome shotgun (WGS) entry which is preliminary data.</text>
</comment>
<protein>
    <submittedName>
        <fullName evidence="1">Lipocalin family protein</fullName>
    </submittedName>
</protein>
<keyword evidence="2" id="KW-1185">Reference proteome</keyword>
<dbReference type="PROSITE" id="PS51257">
    <property type="entry name" value="PROKAR_LIPOPROTEIN"/>
    <property type="match status" value="1"/>
</dbReference>
<evidence type="ECO:0000313" key="2">
    <source>
        <dbReference type="Proteomes" id="UP000474175"/>
    </source>
</evidence>
<name>A0A6L9L382_9BACT</name>
<dbReference type="Gene3D" id="2.40.128.490">
    <property type="entry name" value="Uncharacterised protein PF14869, DUF4488"/>
    <property type="match status" value="1"/>
</dbReference>
<accession>A0A6L9L382</accession>
<dbReference type="EMBL" id="JAAFZH010000003">
    <property type="protein sequence ID" value="NDU95065.1"/>
    <property type="molecule type" value="Genomic_DNA"/>
</dbReference>
<sequence>MSFKSVLALASGILFLSSCKPQPTDPPIVGTWELVAATTTEKDSTFSTFDSSHKMIKIINASHFAFLNHDITGKDSSATRFSGGGGKYTLNDSTYTEYLEYFTDKAWENNKFSFVVKIADDTLVQKGVEKVEKLGIDRVIIETYKRVKN</sequence>
<reference evidence="1 2" key="1">
    <citation type="submission" date="2020-02" db="EMBL/GenBank/DDBJ databases">
        <title>Draft genome sequence of two Spirosoma agri KCTC 52727 and Spirosoma terrae KCTC 52035.</title>
        <authorList>
            <person name="Rojas J."/>
            <person name="Ambika Manirajan B."/>
            <person name="Suarez C."/>
            <person name="Ratering S."/>
            <person name="Schnell S."/>
        </authorList>
    </citation>
    <scope>NUCLEOTIDE SEQUENCE [LARGE SCALE GENOMIC DNA]</scope>
    <source>
        <strain evidence="1 2">KCTC 52035</strain>
    </source>
</reference>
<evidence type="ECO:0000313" key="1">
    <source>
        <dbReference type="EMBL" id="NDU95065.1"/>
    </source>
</evidence>
<proteinExistence type="predicted"/>
<dbReference type="Proteomes" id="UP000474175">
    <property type="component" value="Unassembled WGS sequence"/>
</dbReference>
<organism evidence="1 2">
    <name type="scientific">Spirosoma terrae</name>
    <dbReference type="NCBI Taxonomy" id="1968276"/>
    <lineage>
        <taxon>Bacteria</taxon>
        <taxon>Pseudomonadati</taxon>
        <taxon>Bacteroidota</taxon>
        <taxon>Cytophagia</taxon>
        <taxon>Cytophagales</taxon>
        <taxon>Cytophagaceae</taxon>
        <taxon>Spirosoma</taxon>
    </lineage>
</organism>
<dbReference type="AlphaFoldDB" id="A0A6L9L382"/>
<gene>
    <name evidence="1" type="ORF">GK108_09280</name>
</gene>